<name>A0A2X3BE70_9HELI</name>
<evidence type="ECO:0000313" key="1">
    <source>
        <dbReference type="EMBL" id="SQB98064.1"/>
    </source>
</evidence>
<accession>A0A2X3BE70</accession>
<proteinExistence type="predicted"/>
<reference evidence="1 2" key="1">
    <citation type="submission" date="2018-06" db="EMBL/GenBank/DDBJ databases">
        <authorList>
            <consortium name="Pathogen Informatics"/>
            <person name="Doyle S."/>
        </authorList>
    </citation>
    <scope>NUCLEOTIDE SEQUENCE [LARGE SCALE GENOMIC DNA]</scope>
    <source>
        <strain evidence="1 2">NCTC13102</strain>
    </source>
</reference>
<dbReference type="AlphaFoldDB" id="A0A2X3BE70"/>
<protein>
    <submittedName>
        <fullName evidence="1">Uncharacterized protein</fullName>
    </submittedName>
</protein>
<dbReference type="RefSeq" id="WP_112058358.1">
    <property type="nucleotide sequence ID" value="NZ_UAWL01000006.1"/>
</dbReference>
<dbReference type="Proteomes" id="UP000250166">
    <property type="component" value="Unassembled WGS sequence"/>
</dbReference>
<gene>
    <name evidence="1" type="ORF">NCTC13102_00514</name>
</gene>
<evidence type="ECO:0000313" key="2">
    <source>
        <dbReference type="Proteomes" id="UP000250166"/>
    </source>
</evidence>
<sequence length="203" mass="23898">MITKSEVRNALDEWQTLENGKYRENELALIDLVKHYKSNDSLKSILLKIATLNEFYSTNIKRAFSMANHILKLDIDTKLKALKDSPHNELRCCKELVHSIANLEGTNFISFASKYCSFHNQELFPIFDNLVAKVLCQLQKSDNFSDFNPRRFANNPQHQLRDYTIFKKAILDFINFYDLKDFNFKEIDRFLWQKGRKEFGSAK</sequence>
<organism evidence="1 2">
    <name type="scientific">Helicobacter fennelliae</name>
    <dbReference type="NCBI Taxonomy" id="215"/>
    <lineage>
        <taxon>Bacteria</taxon>
        <taxon>Pseudomonadati</taxon>
        <taxon>Campylobacterota</taxon>
        <taxon>Epsilonproteobacteria</taxon>
        <taxon>Campylobacterales</taxon>
        <taxon>Helicobacteraceae</taxon>
        <taxon>Helicobacter</taxon>
    </lineage>
</organism>
<dbReference type="EMBL" id="UAWL01000006">
    <property type="protein sequence ID" value="SQB98064.1"/>
    <property type="molecule type" value="Genomic_DNA"/>
</dbReference>